<dbReference type="AlphaFoldDB" id="A0A482PL35"/>
<protein>
    <recommendedName>
        <fullName evidence="2">Lipoprotein</fullName>
    </recommendedName>
</protein>
<evidence type="ECO:0000313" key="1">
    <source>
        <dbReference type="EMBL" id="QBY28552.1"/>
    </source>
</evidence>
<evidence type="ECO:0008006" key="2">
    <source>
        <dbReference type="Google" id="ProtNLM"/>
    </source>
</evidence>
<gene>
    <name evidence="1" type="ORF">E2R62_06605</name>
</gene>
<dbReference type="PROSITE" id="PS51257">
    <property type="entry name" value="PROKAR_LIPOPROTEIN"/>
    <property type="match status" value="1"/>
</dbReference>
<organism evidence="1">
    <name type="scientific">Citrobacter rodentium</name>
    <dbReference type="NCBI Taxonomy" id="67825"/>
    <lineage>
        <taxon>Bacteria</taxon>
        <taxon>Pseudomonadati</taxon>
        <taxon>Pseudomonadota</taxon>
        <taxon>Gammaproteobacteria</taxon>
        <taxon>Enterobacterales</taxon>
        <taxon>Enterobacteriaceae</taxon>
        <taxon>Citrobacter</taxon>
    </lineage>
</organism>
<dbReference type="RefSeq" id="WP_012906228.1">
    <property type="nucleotide sequence ID" value="NZ_CAJTBI010000033.1"/>
</dbReference>
<reference evidence="1" key="1">
    <citation type="submission" date="2019-03" db="EMBL/GenBank/DDBJ databases">
        <title>Complete genome sequence of enteropathogenic Citrobacter rodentium strain DBS100.</title>
        <authorList>
            <person name="Popov G."/>
            <person name="Fiebig A."/>
            <person name="Shideler S."/>
            <person name="Coombes B."/>
            <person name="Savchenko A."/>
        </authorList>
    </citation>
    <scope>NUCLEOTIDE SEQUENCE</scope>
    <source>
        <strain evidence="1">DBS100</strain>
    </source>
</reference>
<sequence>MKILMMIVAVTFLAGCTSDTRSMWHSRYAFKTVGQVAAMCDDGDRDACYAARDMGAMQVGLNEANQTIQQQQAQQAAIDAANRPVTTNCTPTIGGGMSCTTF</sequence>
<proteinExistence type="predicted"/>
<name>A0A482PL35_CITRO</name>
<dbReference type="EMBL" id="CP038008">
    <property type="protein sequence ID" value="QBY28552.1"/>
    <property type="molecule type" value="Genomic_DNA"/>
</dbReference>
<accession>A0A482PL35</accession>